<dbReference type="InterPro" id="IPR044925">
    <property type="entry name" value="His-Me_finger_sf"/>
</dbReference>
<keyword evidence="2" id="KW-0540">Nuclease</keyword>
<dbReference type="AlphaFoldDB" id="A0A6N3G8Z6"/>
<dbReference type="PANTHER" id="PTHR33607:SF2">
    <property type="entry name" value="ENDONUCLEASE-1"/>
    <property type="match status" value="1"/>
</dbReference>
<reference evidence="4" key="1">
    <citation type="submission" date="2019-11" db="EMBL/GenBank/DDBJ databases">
        <authorList>
            <person name="Feng L."/>
        </authorList>
    </citation>
    <scope>NUCLEOTIDE SEQUENCE</scope>
    <source>
        <strain evidence="4">PclaraLFYP37</strain>
    </source>
</reference>
<keyword evidence="3 4" id="KW-0378">Hydrolase</keyword>
<name>A0A6N3G8Z6_9BACT</name>
<dbReference type="InterPro" id="IPR007346">
    <property type="entry name" value="Endonuclease-I"/>
</dbReference>
<evidence type="ECO:0000313" key="4">
    <source>
        <dbReference type="EMBL" id="VYU60706.1"/>
    </source>
</evidence>
<dbReference type="EC" id="3.1.-.-" evidence="4"/>
<accession>A0A6N3G8Z6</accession>
<proteinExistence type="inferred from homology"/>
<dbReference type="PANTHER" id="PTHR33607">
    <property type="entry name" value="ENDONUCLEASE-1"/>
    <property type="match status" value="1"/>
</dbReference>
<gene>
    <name evidence="4" type="primary">bsn_2</name>
    <name evidence="4" type="ORF">PCLFYP37_03274</name>
</gene>
<evidence type="ECO:0000256" key="3">
    <source>
        <dbReference type="ARBA" id="ARBA00022801"/>
    </source>
</evidence>
<evidence type="ECO:0000256" key="2">
    <source>
        <dbReference type="ARBA" id="ARBA00022722"/>
    </source>
</evidence>
<sequence length="781" mass="86957">MRKLLLEFWCLAFCGLMAYGQEDYYRPVEGLKKSELKTALHELIQPEKVLDYGGKGEGYTWSGFVVTDRMPDGTVRDRYSNVVREFNGLNAVEGMNIEHSFANSWWGHTVNNAYCDLFNLFPSDGTANGRKSNNPIGVVTETPAFDNGMTRVGKSASYRADSLITVWEPADEWKGDFARTYFYMATCYEDYADLWQTTEGLLMVEKNRYPTLRPWVSNLLLAWSEADPVDDVERERNEAVSGIQGNRNPFVDYPQLASYIWGDSTDYAFYIDRTSTSPELFVPGEGETVDFGLQALSKGLEGRLTIRGRNLPGGLALDFGQSGFEADKTQLTEDEIVRGVTLTVRCRTAEAGVHEAVLLLKGDGFEHRNPLRVEYVDGIPAYSARDVVCTVNAQRFTASWMDMGEGLDYTLAVYTKDESGQQQMLEGYPKTLTGVSATVEGLLPATTYYYTVSLPDGEGGEAMVSNEVEVRMPEVTPVFTADASELHFTSVPGRVSSPQTVTVTALGVDQYVTTATVEAPFEVSADGKEWSTKASVEGTEQRLMVRMGAMPEEGMTEGEMVLSTPGAEDIIVSLSGEVDKKKAFFETFETGFKNSYKEGQVTCVAAQWRMVQTLIGNLADDRKNGDWSVRMQAKSGVTTELEMIEDKTEGCDSLWFYAGLYGEKDTGVKLSVDYSLDGGMTWLPVVNNLAFNKGEWKRYGYKLDVDGLVRLKFSVTGTSSKRINVDDIQMSDYGTGDGVRQIRVENPDEWVDVYTLGGIWVRKAKRKDALKGLRPDYYIVK</sequence>
<organism evidence="4">
    <name type="scientific">Paraprevotella clara</name>
    <dbReference type="NCBI Taxonomy" id="454154"/>
    <lineage>
        <taxon>Bacteria</taxon>
        <taxon>Pseudomonadati</taxon>
        <taxon>Bacteroidota</taxon>
        <taxon>Bacteroidia</taxon>
        <taxon>Bacteroidales</taxon>
        <taxon>Prevotellaceae</taxon>
        <taxon>Paraprevotella</taxon>
    </lineage>
</organism>
<dbReference type="Pfam" id="PF04231">
    <property type="entry name" value="Endonuclease_1"/>
    <property type="match status" value="1"/>
</dbReference>
<dbReference type="EMBL" id="CACRUT010000028">
    <property type="protein sequence ID" value="VYU60706.1"/>
    <property type="molecule type" value="Genomic_DNA"/>
</dbReference>
<dbReference type="RefSeq" id="WP_412443083.1">
    <property type="nucleotide sequence ID" value="NZ_CACRUT010000028.1"/>
</dbReference>
<dbReference type="InterPro" id="IPR036116">
    <property type="entry name" value="FN3_sf"/>
</dbReference>
<evidence type="ECO:0000256" key="1">
    <source>
        <dbReference type="ARBA" id="ARBA00006429"/>
    </source>
</evidence>
<dbReference type="SUPFAM" id="SSF49265">
    <property type="entry name" value="Fibronectin type III"/>
    <property type="match status" value="1"/>
</dbReference>
<protein>
    <submittedName>
        <fullName evidence="4">Extracellular ribonuclease</fullName>
        <ecNumber evidence="4">3.1.-.-</ecNumber>
    </submittedName>
</protein>
<dbReference type="GO" id="GO:0016787">
    <property type="term" value="F:hydrolase activity"/>
    <property type="evidence" value="ECO:0007669"/>
    <property type="project" value="UniProtKB-KW"/>
</dbReference>
<comment type="similarity">
    <text evidence="1">Belongs to the EndA/NucM nuclease family.</text>
</comment>
<dbReference type="GO" id="GO:0004518">
    <property type="term" value="F:nuclease activity"/>
    <property type="evidence" value="ECO:0007669"/>
    <property type="project" value="UniProtKB-KW"/>
</dbReference>
<dbReference type="SUPFAM" id="SSF54060">
    <property type="entry name" value="His-Me finger endonucleases"/>
    <property type="match status" value="1"/>
</dbReference>